<name>A0ABQ2BYZ6_9FLAO</name>
<reference evidence="2" key="1">
    <citation type="journal article" date="2019" name="Int. J. Syst. Evol. Microbiol.">
        <title>The Global Catalogue of Microorganisms (GCM) 10K type strain sequencing project: providing services to taxonomists for standard genome sequencing and annotation.</title>
        <authorList>
            <consortium name="The Broad Institute Genomics Platform"/>
            <consortium name="The Broad Institute Genome Sequencing Center for Infectious Disease"/>
            <person name="Wu L."/>
            <person name="Ma J."/>
        </authorList>
    </citation>
    <scope>NUCLEOTIDE SEQUENCE [LARGE SCALE GENOMIC DNA]</scope>
    <source>
        <strain evidence="2">CCM 8681</strain>
    </source>
</reference>
<sequence>METRDILNRIGEFKPLENSVLPPWLAYPEIDRYSIGWRMGYGESHIIELGKYFDQLTESEKTIYELTYPESEEWKGWYNDDYE</sequence>
<dbReference type="EMBL" id="BMDQ01000002">
    <property type="protein sequence ID" value="GGI57720.1"/>
    <property type="molecule type" value="Genomic_DNA"/>
</dbReference>
<comment type="caution">
    <text evidence="1">The sequence shown here is derived from an EMBL/GenBank/DDBJ whole genome shotgun (WGS) entry which is preliminary data.</text>
</comment>
<keyword evidence="2" id="KW-1185">Reference proteome</keyword>
<gene>
    <name evidence="1" type="ORF">GCM10011444_20290</name>
</gene>
<evidence type="ECO:0000313" key="1">
    <source>
        <dbReference type="EMBL" id="GGI57720.1"/>
    </source>
</evidence>
<proteinExistence type="predicted"/>
<dbReference type="RefSeq" id="WP_188374631.1">
    <property type="nucleotide sequence ID" value="NZ_BMDQ01000002.1"/>
</dbReference>
<dbReference type="Proteomes" id="UP000624701">
    <property type="component" value="Unassembled WGS sequence"/>
</dbReference>
<accession>A0ABQ2BYZ6</accession>
<protein>
    <submittedName>
        <fullName evidence="1">Uncharacterized protein</fullName>
    </submittedName>
</protein>
<evidence type="ECO:0000313" key="2">
    <source>
        <dbReference type="Proteomes" id="UP000624701"/>
    </source>
</evidence>
<organism evidence="1 2">
    <name type="scientific">Winogradskyella haliclonae</name>
    <dbReference type="NCBI Taxonomy" id="2048558"/>
    <lineage>
        <taxon>Bacteria</taxon>
        <taxon>Pseudomonadati</taxon>
        <taxon>Bacteroidota</taxon>
        <taxon>Flavobacteriia</taxon>
        <taxon>Flavobacteriales</taxon>
        <taxon>Flavobacteriaceae</taxon>
        <taxon>Winogradskyella</taxon>
    </lineage>
</organism>